<dbReference type="SMART" id="SM00164">
    <property type="entry name" value="TBC"/>
    <property type="match status" value="1"/>
</dbReference>
<evidence type="ECO:0000313" key="2">
    <source>
        <dbReference type="EMBL" id="EER11537.1"/>
    </source>
</evidence>
<dbReference type="InterPro" id="IPR035969">
    <property type="entry name" value="Rab-GAP_TBC_sf"/>
</dbReference>
<dbReference type="AlphaFoldDB" id="C5KVF8"/>
<dbReference type="InParanoid" id="C5KVF8"/>
<dbReference type="PANTHER" id="PTHR47219">
    <property type="entry name" value="RAB GTPASE-ACTIVATING PROTEIN 1-LIKE"/>
    <property type="match status" value="1"/>
</dbReference>
<dbReference type="FunCoup" id="C5KVF8">
    <property type="interactions" value="2"/>
</dbReference>
<keyword evidence="3" id="KW-1185">Reference proteome</keyword>
<accession>C5KVF8</accession>
<name>C5KVF8_PERM5</name>
<dbReference type="PANTHER" id="PTHR47219:SF9">
    <property type="entry name" value="GTPASE ACTIVATING PROTEIN AND CENTROSOME-ASSOCIATED, ISOFORM B"/>
    <property type="match status" value="1"/>
</dbReference>
<evidence type="ECO:0000259" key="1">
    <source>
        <dbReference type="PROSITE" id="PS50086"/>
    </source>
</evidence>
<dbReference type="EMBL" id="GG676521">
    <property type="protein sequence ID" value="EER11537.1"/>
    <property type="molecule type" value="Genomic_DNA"/>
</dbReference>
<dbReference type="Pfam" id="PF00566">
    <property type="entry name" value="RabGAP-TBC"/>
    <property type="match status" value="1"/>
</dbReference>
<evidence type="ECO:0000313" key="3">
    <source>
        <dbReference type="Proteomes" id="UP000007800"/>
    </source>
</evidence>
<sequence length="232" mass="26971">EKLPSKIGRVIEVDLRRTFPHHPAFQEDIVVERLRNILWAFAVFHPDVGYCQGMNFIAATMMMVVFDGAVKGEDPHREKEELTFWLLSQFITSDQGLHNSGYYQPGMTALLRDMYAFDRLSGRKATNAHRHLEECGIQDMSWICVEWFQTVYSTVFAFDTVLRIWDPIMTEGWKILFRVGVAIFKIFQDELDAMDFEHIMQNHKKLTSKFVDHNRLMKVAFYGLGEVAKGVV</sequence>
<protein>
    <submittedName>
        <fullName evidence="2">TBC domain-containing protein, putative</fullName>
    </submittedName>
</protein>
<feature type="domain" description="Rab-GAP TBC" evidence="1">
    <location>
        <begin position="1"/>
        <end position="172"/>
    </location>
</feature>
<organism evidence="3">
    <name type="scientific">Perkinsus marinus (strain ATCC 50983 / TXsc)</name>
    <dbReference type="NCBI Taxonomy" id="423536"/>
    <lineage>
        <taxon>Eukaryota</taxon>
        <taxon>Sar</taxon>
        <taxon>Alveolata</taxon>
        <taxon>Perkinsozoa</taxon>
        <taxon>Perkinsea</taxon>
        <taxon>Perkinsida</taxon>
        <taxon>Perkinsidae</taxon>
        <taxon>Perkinsus</taxon>
    </lineage>
</organism>
<dbReference type="Proteomes" id="UP000007800">
    <property type="component" value="Unassembled WGS sequence"/>
</dbReference>
<dbReference type="GO" id="GO:0031267">
    <property type="term" value="F:small GTPase binding"/>
    <property type="evidence" value="ECO:0007669"/>
    <property type="project" value="TreeGrafter"/>
</dbReference>
<dbReference type="GO" id="GO:0005096">
    <property type="term" value="F:GTPase activator activity"/>
    <property type="evidence" value="ECO:0007669"/>
    <property type="project" value="TreeGrafter"/>
</dbReference>
<feature type="non-terminal residue" evidence="2">
    <location>
        <position position="1"/>
    </location>
</feature>
<dbReference type="Gene3D" id="1.10.8.270">
    <property type="entry name" value="putative rabgap domain of human tbc1 domain family member 14 like domains"/>
    <property type="match status" value="1"/>
</dbReference>
<proteinExistence type="predicted"/>
<gene>
    <name evidence="2" type="ORF">Pmar_PMAR009266</name>
</gene>
<dbReference type="PROSITE" id="PS50086">
    <property type="entry name" value="TBC_RABGAP"/>
    <property type="match status" value="1"/>
</dbReference>
<dbReference type="OMA" id="RICHQAR"/>
<dbReference type="InterPro" id="IPR050302">
    <property type="entry name" value="Rab_GAP_TBC_domain"/>
</dbReference>
<dbReference type="OrthoDB" id="294251at2759"/>
<dbReference type="SUPFAM" id="SSF47923">
    <property type="entry name" value="Ypt/Rab-GAP domain of gyp1p"/>
    <property type="match status" value="2"/>
</dbReference>
<dbReference type="RefSeq" id="XP_002779742.1">
    <property type="nucleotide sequence ID" value="XM_002779696.1"/>
</dbReference>
<dbReference type="Gene3D" id="1.10.472.80">
    <property type="entry name" value="Ypt/Rab-GAP domain of gyp1p, domain 3"/>
    <property type="match status" value="1"/>
</dbReference>
<dbReference type="GeneID" id="9046921"/>
<dbReference type="InterPro" id="IPR000195">
    <property type="entry name" value="Rab-GAP-TBC_dom"/>
</dbReference>
<reference evidence="2 3" key="1">
    <citation type="submission" date="2008-07" db="EMBL/GenBank/DDBJ databases">
        <authorList>
            <person name="El-Sayed N."/>
            <person name="Caler E."/>
            <person name="Inman J."/>
            <person name="Amedeo P."/>
            <person name="Hass B."/>
            <person name="Wortman J."/>
        </authorList>
    </citation>
    <scope>NUCLEOTIDE SEQUENCE [LARGE SCALE GENOMIC DNA]</scope>
    <source>
        <strain evidence="3">ATCC 50983 / TXsc</strain>
    </source>
</reference>